<name>A0A225WEN1_9STRA</name>
<organism evidence="1 2">
    <name type="scientific">Phytophthora megakarya</name>
    <dbReference type="NCBI Taxonomy" id="4795"/>
    <lineage>
        <taxon>Eukaryota</taxon>
        <taxon>Sar</taxon>
        <taxon>Stramenopiles</taxon>
        <taxon>Oomycota</taxon>
        <taxon>Peronosporomycetes</taxon>
        <taxon>Peronosporales</taxon>
        <taxon>Peronosporaceae</taxon>
        <taxon>Phytophthora</taxon>
    </lineage>
</organism>
<evidence type="ECO:0000313" key="1">
    <source>
        <dbReference type="EMBL" id="OWZ16193.1"/>
    </source>
</evidence>
<evidence type="ECO:0000313" key="2">
    <source>
        <dbReference type="Proteomes" id="UP000198211"/>
    </source>
</evidence>
<proteinExistence type="predicted"/>
<reference evidence="2" key="1">
    <citation type="submission" date="2017-03" db="EMBL/GenBank/DDBJ databases">
        <title>Phytopthora megakarya and P. palmivora, two closely related causual agents of cacao black pod achieved similar genome size and gene model numbers by different mechanisms.</title>
        <authorList>
            <person name="Ali S."/>
            <person name="Shao J."/>
            <person name="Larry D.J."/>
            <person name="Kronmiller B."/>
            <person name="Shen D."/>
            <person name="Strem M.D."/>
            <person name="Melnick R.L."/>
            <person name="Guiltinan M.J."/>
            <person name="Tyler B.M."/>
            <person name="Meinhardt L.W."/>
            <person name="Bailey B.A."/>
        </authorList>
    </citation>
    <scope>NUCLEOTIDE SEQUENCE [LARGE SCALE GENOMIC DNA]</scope>
    <source>
        <strain evidence="2">zdho120</strain>
    </source>
</reference>
<gene>
    <name evidence="1" type="ORF">PHMEG_00010047</name>
</gene>
<dbReference type="AlphaFoldDB" id="A0A225WEN1"/>
<sequence>MFPHLFPYGRGHRGERRQIKVSQNECISHYRFVSPRRFGEGPTFFLVAFDLVINFDVYHTISFHQLGSAFCQNEMRQQERISPRIQYIEAVIEDVLALHRNNFGLVTGSYEVTETQGGRTLHAHFNYDRLQAITIPLTAFSAPFNTALPPEFPVCDRCGSATNSLFVLR</sequence>
<protein>
    <submittedName>
        <fullName evidence="1">Uncharacterized protein</fullName>
    </submittedName>
</protein>
<dbReference type="Proteomes" id="UP000198211">
    <property type="component" value="Unassembled WGS sequence"/>
</dbReference>
<dbReference type="EMBL" id="NBNE01000979">
    <property type="protein sequence ID" value="OWZ16193.1"/>
    <property type="molecule type" value="Genomic_DNA"/>
</dbReference>
<comment type="caution">
    <text evidence="1">The sequence shown here is derived from an EMBL/GenBank/DDBJ whole genome shotgun (WGS) entry which is preliminary data.</text>
</comment>
<keyword evidence="2" id="KW-1185">Reference proteome</keyword>
<dbReference type="OrthoDB" id="124644at2759"/>
<accession>A0A225WEN1</accession>